<accession>A0ACB8FQV5</accession>
<evidence type="ECO:0000313" key="2">
    <source>
        <dbReference type="Proteomes" id="UP000827872"/>
    </source>
</evidence>
<dbReference type="EMBL" id="CM037619">
    <property type="protein sequence ID" value="KAH8007662.1"/>
    <property type="molecule type" value="Genomic_DNA"/>
</dbReference>
<dbReference type="Proteomes" id="UP000827872">
    <property type="component" value="Linkage Group LG06"/>
</dbReference>
<evidence type="ECO:0000313" key="1">
    <source>
        <dbReference type="EMBL" id="KAH8007662.1"/>
    </source>
</evidence>
<sequence length="184" mass="21247">MDNFLKKIGDGFQGVTKDIDHVLWNKDKPTPGDMMQFQMPGFQHWGIYVGDENVVHFAWPAVSLIPLKFAVRKQKVKDIQGVLAFAVYNKYDKEYPPLPQDCVVKRAEHMVDKTLKYELARANCEHFATMMRYNIAISEQAKRFNFDVNPDFVEKLRGWLAEIDEQKDCTSSPNKGSTQATDRQ</sequence>
<comment type="caution">
    <text evidence="1">The sequence shown here is derived from an EMBL/GenBank/DDBJ whole genome shotgun (WGS) entry which is preliminary data.</text>
</comment>
<keyword evidence="2" id="KW-1185">Reference proteome</keyword>
<organism evidence="1 2">
    <name type="scientific">Sphaerodactylus townsendi</name>
    <dbReference type="NCBI Taxonomy" id="933632"/>
    <lineage>
        <taxon>Eukaryota</taxon>
        <taxon>Metazoa</taxon>
        <taxon>Chordata</taxon>
        <taxon>Craniata</taxon>
        <taxon>Vertebrata</taxon>
        <taxon>Euteleostomi</taxon>
        <taxon>Lepidosauria</taxon>
        <taxon>Squamata</taxon>
        <taxon>Bifurcata</taxon>
        <taxon>Gekkota</taxon>
        <taxon>Sphaerodactylidae</taxon>
        <taxon>Sphaerodactylus</taxon>
    </lineage>
</organism>
<gene>
    <name evidence="1" type="ORF">K3G42_024884</name>
</gene>
<protein>
    <submittedName>
        <fullName evidence="1">Uncharacterized protein</fullName>
    </submittedName>
</protein>
<proteinExistence type="predicted"/>
<reference evidence="1" key="1">
    <citation type="submission" date="2021-08" db="EMBL/GenBank/DDBJ databases">
        <title>The first chromosome-level gecko genome reveals the dynamic sex chromosomes of Neotropical dwarf geckos (Sphaerodactylidae: Sphaerodactylus).</title>
        <authorList>
            <person name="Pinto B.J."/>
            <person name="Keating S.E."/>
            <person name="Gamble T."/>
        </authorList>
    </citation>
    <scope>NUCLEOTIDE SEQUENCE</scope>
    <source>
        <strain evidence="1">TG3544</strain>
    </source>
</reference>
<name>A0ACB8FQV5_9SAUR</name>